<sequence>MMACSSISHYATQSDLPVSLSWQLHVEDTGEMLPKSRRALTIHEITALARSSLH</sequence>
<feature type="non-terminal residue" evidence="2">
    <location>
        <position position="54"/>
    </location>
</feature>
<dbReference type="EMBL" id="CM004475">
    <property type="protein sequence ID" value="OCT78444.1"/>
    <property type="molecule type" value="Genomic_DNA"/>
</dbReference>
<accession>A0A974CRN0</accession>
<dbReference type="Proteomes" id="UP000694892">
    <property type="component" value="Chromosome 5S"/>
</dbReference>
<protein>
    <submittedName>
        <fullName evidence="2">Uncharacterized protein</fullName>
    </submittedName>
</protein>
<dbReference type="InterPro" id="IPR026782">
    <property type="entry name" value="FAM131"/>
</dbReference>
<name>A0A974CRN0_XENLA</name>
<dbReference type="AlphaFoldDB" id="A0A974CRN0"/>
<dbReference type="Pfam" id="PF15010">
    <property type="entry name" value="FAM131"/>
    <property type="match status" value="1"/>
</dbReference>
<gene>
    <name evidence="2" type="ORF">XELAEV_180295401mg</name>
</gene>
<organism evidence="2 3">
    <name type="scientific">Xenopus laevis</name>
    <name type="common">African clawed frog</name>
    <dbReference type="NCBI Taxonomy" id="8355"/>
    <lineage>
        <taxon>Eukaryota</taxon>
        <taxon>Metazoa</taxon>
        <taxon>Chordata</taxon>
        <taxon>Craniata</taxon>
        <taxon>Vertebrata</taxon>
        <taxon>Euteleostomi</taxon>
        <taxon>Amphibia</taxon>
        <taxon>Batrachia</taxon>
        <taxon>Anura</taxon>
        <taxon>Pipoidea</taxon>
        <taxon>Pipidae</taxon>
        <taxon>Xenopodinae</taxon>
        <taxon>Xenopus</taxon>
        <taxon>Xenopus</taxon>
    </lineage>
</organism>
<evidence type="ECO:0000313" key="2">
    <source>
        <dbReference type="EMBL" id="OCT78444.1"/>
    </source>
</evidence>
<proteinExistence type="inferred from homology"/>
<comment type="similarity">
    <text evidence="1">Belongs to the FAM131 family.</text>
</comment>
<evidence type="ECO:0000313" key="3">
    <source>
        <dbReference type="Proteomes" id="UP000694892"/>
    </source>
</evidence>
<evidence type="ECO:0000256" key="1">
    <source>
        <dbReference type="ARBA" id="ARBA00010635"/>
    </source>
</evidence>
<reference evidence="3" key="1">
    <citation type="journal article" date="2016" name="Nature">
        <title>Genome evolution in the allotetraploid frog Xenopus laevis.</title>
        <authorList>
            <person name="Session A.M."/>
            <person name="Uno Y."/>
            <person name="Kwon T."/>
            <person name="Chapman J.A."/>
            <person name="Toyoda A."/>
            <person name="Takahashi S."/>
            <person name="Fukui A."/>
            <person name="Hikosaka A."/>
            <person name="Suzuki A."/>
            <person name="Kondo M."/>
            <person name="van Heeringen S.J."/>
            <person name="Quigley I."/>
            <person name="Heinz S."/>
            <person name="Ogino H."/>
            <person name="Ochi H."/>
            <person name="Hellsten U."/>
            <person name="Lyons J.B."/>
            <person name="Simakov O."/>
            <person name="Putnam N."/>
            <person name="Stites J."/>
            <person name="Kuroki Y."/>
            <person name="Tanaka T."/>
            <person name="Michiue T."/>
            <person name="Watanabe M."/>
            <person name="Bogdanovic O."/>
            <person name="Lister R."/>
            <person name="Georgiou G."/>
            <person name="Paranjpe S.S."/>
            <person name="van Kruijsbergen I."/>
            <person name="Shu S."/>
            <person name="Carlson J."/>
            <person name="Kinoshita T."/>
            <person name="Ohta Y."/>
            <person name="Mawaribuchi S."/>
            <person name="Jenkins J."/>
            <person name="Grimwood J."/>
            <person name="Schmutz J."/>
            <person name="Mitros T."/>
            <person name="Mozaffari S.V."/>
            <person name="Suzuki Y."/>
            <person name="Haramoto Y."/>
            <person name="Yamamoto T.S."/>
            <person name="Takagi C."/>
            <person name="Heald R."/>
            <person name="Miller K."/>
            <person name="Haudenschild C."/>
            <person name="Kitzman J."/>
            <person name="Nakayama T."/>
            <person name="Izutsu Y."/>
            <person name="Robert J."/>
            <person name="Fortriede J."/>
            <person name="Burns K."/>
            <person name="Lotay V."/>
            <person name="Karimi K."/>
            <person name="Yasuoka Y."/>
            <person name="Dichmann D.S."/>
            <person name="Flajnik M.F."/>
            <person name="Houston D.W."/>
            <person name="Shendure J."/>
            <person name="DuPasquier L."/>
            <person name="Vize P.D."/>
            <person name="Zorn A.M."/>
            <person name="Ito M."/>
            <person name="Marcotte E.M."/>
            <person name="Wallingford J.B."/>
            <person name="Ito Y."/>
            <person name="Asashima M."/>
            <person name="Ueno N."/>
            <person name="Matsuda Y."/>
            <person name="Veenstra G.J."/>
            <person name="Fujiyama A."/>
            <person name="Harland R.M."/>
            <person name="Taira M."/>
            <person name="Rokhsar D.S."/>
        </authorList>
    </citation>
    <scope>NUCLEOTIDE SEQUENCE [LARGE SCALE GENOMIC DNA]</scope>
    <source>
        <strain evidence="3">J</strain>
    </source>
</reference>